<dbReference type="PANTHER" id="PTHR34980">
    <property type="entry name" value="INNER MEMBRANE PROTEIN-RELATED-RELATED"/>
    <property type="match status" value="1"/>
</dbReference>
<gene>
    <name evidence="1" type="ORF">PV662_14465</name>
</gene>
<organism evidence="1 2">
    <name type="scientific">Streptomyces europaeiscabiei</name>
    <dbReference type="NCBI Taxonomy" id="146819"/>
    <lineage>
        <taxon>Bacteria</taxon>
        <taxon>Bacillati</taxon>
        <taxon>Actinomycetota</taxon>
        <taxon>Actinomycetes</taxon>
        <taxon>Kitasatosporales</taxon>
        <taxon>Streptomycetaceae</taxon>
        <taxon>Streptomyces</taxon>
    </lineage>
</organism>
<dbReference type="Pfam" id="PF05656">
    <property type="entry name" value="DUF805"/>
    <property type="match status" value="1"/>
</dbReference>
<evidence type="ECO:0000313" key="1">
    <source>
        <dbReference type="EMBL" id="MDX3700950.1"/>
    </source>
</evidence>
<evidence type="ECO:0000313" key="2">
    <source>
        <dbReference type="Proteomes" id="UP001271274"/>
    </source>
</evidence>
<accession>A0ABU4NDR2</accession>
<keyword evidence="2" id="KW-1185">Reference proteome</keyword>
<dbReference type="PANTHER" id="PTHR34980:SF2">
    <property type="entry name" value="INNER MEMBRANE PROTEIN YHAH-RELATED"/>
    <property type="match status" value="1"/>
</dbReference>
<sequence length="55" mass="5928">MLSVFVRRPHDTCKSGWRMLIALIPIVGALCRLVGMTVDSARGANQYGPSPKAVS</sequence>
<reference evidence="1 2" key="1">
    <citation type="journal article" date="2023" name="Microb. Genom.">
        <title>Mesoterricola silvestris gen. nov., sp. nov., Mesoterricola sediminis sp. nov., Geothrix oryzae sp. nov., Geothrix edaphica sp. nov., Geothrix rubra sp. nov., and Geothrix limicola sp. nov., six novel members of Acidobacteriota isolated from soils.</title>
        <authorList>
            <person name="Weisberg A.J."/>
            <person name="Pearce E."/>
            <person name="Kramer C.G."/>
            <person name="Chang J.H."/>
            <person name="Clarke C.R."/>
        </authorList>
    </citation>
    <scope>NUCLEOTIDE SEQUENCE [LARGE SCALE GENOMIC DNA]</scope>
    <source>
        <strain evidence="1 2">ID09-01A</strain>
    </source>
</reference>
<dbReference type="EMBL" id="JARAYU010000004">
    <property type="protein sequence ID" value="MDX3700950.1"/>
    <property type="molecule type" value="Genomic_DNA"/>
</dbReference>
<proteinExistence type="predicted"/>
<name>A0ABU4NDR2_9ACTN</name>
<dbReference type="Proteomes" id="UP001271274">
    <property type="component" value="Unassembled WGS sequence"/>
</dbReference>
<protein>
    <submittedName>
        <fullName evidence="1">DUF805 domain-containing protein</fullName>
    </submittedName>
</protein>
<dbReference type="InterPro" id="IPR008523">
    <property type="entry name" value="DUF805"/>
</dbReference>
<dbReference type="RefSeq" id="WP_240439460.1">
    <property type="nucleotide sequence ID" value="NZ_JARAYT010000003.1"/>
</dbReference>
<comment type="caution">
    <text evidence="1">The sequence shown here is derived from an EMBL/GenBank/DDBJ whole genome shotgun (WGS) entry which is preliminary data.</text>
</comment>